<dbReference type="OrthoDB" id="1939715at2759"/>
<accession>A0A2G9UCJ7</accession>
<evidence type="ECO:0000313" key="4">
    <source>
        <dbReference type="EMBL" id="PIO67190.1"/>
    </source>
</evidence>
<proteinExistence type="predicted"/>
<feature type="region of interest" description="Disordered" evidence="2">
    <location>
        <begin position="64"/>
        <end position="101"/>
    </location>
</feature>
<dbReference type="Proteomes" id="UP000230423">
    <property type="component" value="Unassembled WGS sequence"/>
</dbReference>
<dbReference type="AlphaFoldDB" id="A0A2G9UCJ7"/>
<feature type="region of interest" description="Disordered" evidence="2">
    <location>
        <begin position="1"/>
        <end position="52"/>
    </location>
</feature>
<feature type="compositionally biased region" description="Polar residues" evidence="2">
    <location>
        <begin position="89"/>
        <end position="99"/>
    </location>
</feature>
<keyword evidence="1" id="KW-0597">Phosphoprotein</keyword>
<feature type="compositionally biased region" description="Polar residues" evidence="2">
    <location>
        <begin position="9"/>
        <end position="18"/>
    </location>
</feature>
<sequence>MPPPATLPSLKSENNGQDPSVVVVPLGGVGWNRGEPSADSSEVVKAHSSSSTAVLDLRPTWAKQTTDAANNGSSSFRDEPVLLTKSSERLPSSPETSARSDLLVDNFLHEDLNRDVESSKDQFDRNNVIDKSRCKRTNFQVSIID</sequence>
<dbReference type="InterPro" id="IPR009738">
    <property type="entry name" value="BAT2_N"/>
</dbReference>
<keyword evidence="5" id="KW-1185">Reference proteome</keyword>
<evidence type="ECO:0000259" key="3">
    <source>
        <dbReference type="Pfam" id="PF07001"/>
    </source>
</evidence>
<organism evidence="4 5">
    <name type="scientific">Teladorsagia circumcincta</name>
    <name type="common">Brown stomach worm</name>
    <name type="synonym">Ostertagia circumcincta</name>
    <dbReference type="NCBI Taxonomy" id="45464"/>
    <lineage>
        <taxon>Eukaryota</taxon>
        <taxon>Metazoa</taxon>
        <taxon>Ecdysozoa</taxon>
        <taxon>Nematoda</taxon>
        <taxon>Chromadorea</taxon>
        <taxon>Rhabditida</taxon>
        <taxon>Rhabditina</taxon>
        <taxon>Rhabditomorpha</taxon>
        <taxon>Strongyloidea</taxon>
        <taxon>Trichostrongylidae</taxon>
        <taxon>Teladorsagia</taxon>
    </lineage>
</organism>
<dbReference type="Pfam" id="PF07001">
    <property type="entry name" value="BAT2_N"/>
    <property type="match status" value="1"/>
</dbReference>
<feature type="compositionally biased region" description="Low complexity" evidence="2">
    <location>
        <begin position="40"/>
        <end position="51"/>
    </location>
</feature>
<evidence type="ECO:0000313" key="5">
    <source>
        <dbReference type="Proteomes" id="UP000230423"/>
    </source>
</evidence>
<reference evidence="4 5" key="1">
    <citation type="submission" date="2015-09" db="EMBL/GenBank/DDBJ databases">
        <title>Draft genome of the parasitic nematode Teladorsagia circumcincta isolate WARC Sus (inbred).</title>
        <authorList>
            <person name="Mitreva M."/>
        </authorList>
    </citation>
    <scope>NUCLEOTIDE SEQUENCE [LARGE SCALE GENOMIC DNA]</scope>
    <source>
        <strain evidence="4 5">S</strain>
    </source>
</reference>
<dbReference type="EMBL" id="KZ347755">
    <property type="protein sequence ID" value="PIO67190.1"/>
    <property type="molecule type" value="Genomic_DNA"/>
</dbReference>
<feature type="domain" description="BAT2 N-terminal" evidence="3">
    <location>
        <begin position="3"/>
        <end position="52"/>
    </location>
</feature>
<protein>
    <submittedName>
        <fullName evidence="4">Putative BAT2 protein</fullName>
    </submittedName>
</protein>
<feature type="compositionally biased region" description="Polar residues" evidence="2">
    <location>
        <begin position="64"/>
        <end position="75"/>
    </location>
</feature>
<name>A0A2G9UCJ7_TELCI</name>
<evidence type="ECO:0000256" key="2">
    <source>
        <dbReference type="SAM" id="MobiDB-lite"/>
    </source>
</evidence>
<evidence type="ECO:0000256" key="1">
    <source>
        <dbReference type="ARBA" id="ARBA00022553"/>
    </source>
</evidence>
<gene>
    <name evidence="4" type="ORF">TELCIR_11071</name>
</gene>